<dbReference type="Gene3D" id="3.40.50.150">
    <property type="entry name" value="Vaccinia Virus protein VP39"/>
    <property type="match status" value="1"/>
</dbReference>
<evidence type="ECO:0000259" key="1">
    <source>
        <dbReference type="Pfam" id="PF13649"/>
    </source>
</evidence>
<accession>A0A9N9DL42</accession>
<dbReference type="SUPFAM" id="SSF53335">
    <property type="entry name" value="S-adenosyl-L-methionine-dependent methyltransferases"/>
    <property type="match status" value="1"/>
</dbReference>
<protein>
    <submittedName>
        <fullName evidence="2">6742_t:CDS:1</fullName>
    </submittedName>
</protein>
<dbReference type="EMBL" id="CAJVPS010008085">
    <property type="protein sequence ID" value="CAG8640332.1"/>
    <property type="molecule type" value="Genomic_DNA"/>
</dbReference>
<organism evidence="2 3">
    <name type="scientific">Ambispora leptoticha</name>
    <dbReference type="NCBI Taxonomy" id="144679"/>
    <lineage>
        <taxon>Eukaryota</taxon>
        <taxon>Fungi</taxon>
        <taxon>Fungi incertae sedis</taxon>
        <taxon>Mucoromycota</taxon>
        <taxon>Glomeromycotina</taxon>
        <taxon>Glomeromycetes</taxon>
        <taxon>Archaeosporales</taxon>
        <taxon>Ambisporaceae</taxon>
        <taxon>Ambispora</taxon>
    </lineage>
</organism>
<dbReference type="OrthoDB" id="2013972at2759"/>
<dbReference type="Proteomes" id="UP000789508">
    <property type="component" value="Unassembled WGS sequence"/>
</dbReference>
<evidence type="ECO:0000313" key="2">
    <source>
        <dbReference type="EMBL" id="CAG8640332.1"/>
    </source>
</evidence>
<proteinExistence type="predicted"/>
<dbReference type="CDD" id="cd02440">
    <property type="entry name" value="AdoMet_MTases"/>
    <property type="match status" value="1"/>
</dbReference>
<name>A0A9N9DL42_9GLOM</name>
<dbReference type="AlphaFoldDB" id="A0A9N9DL42"/>
<sequence length="285" mass="33275">MGNTSSSSSSSSCYNFRKVSPNETYRYLIKINEEGVDRVQVQHHVFREILKDNFSAPIKDTLRQGASVLDLGCGPGIWVCEMAADYKYSMFHGVDYLNIFPTQKPVNAQFIKANLLKRLPFKDEDFDYVHLRSLVLAFTPDQWEYMIIKEAVRLLRPNAYIEGLALRDFQMLVIRTKCIEHNLDPSIILKIPNYLQRCNESLKRVYGQELKVAVGKWGGKMGEIQGDLFVRLLREESKIIKRLVKLNAKEYEEFIENFIQELNTHTVYITWHKYWAKKDLHVQSN</sequence>
<reference evidence="2" key="1">
    <citation type="submission" date="2021-06" db="EMBL/GenBank/DDBJ databases">
        <authorList>
            <person name="Kallberg Y."/>
            <person name="Tangrot J."/>
            <person name="Rosling A."/>
        </authorList>
    </citation>
    <scope>NUCLEOTIDE SEQUENCE</scope>
    <source>
        <strain evidence="2">FL130A</strain>
    </source>
</reference>
<feature type="domain" description="Methyltransferase" evidence="1">
    <location>
        <begin position="68"/>
        <end position="158"/>
    </location>
</feature>
<dbReference type="InterPro" id="IPR029063">
    <property type="entry name" value="SAM-dependent_MTases_sf"/>
</dbReference>
<dbReference type="PANTHER" id="PTHR43591">
    <property type="entry name" value="METHYLTRANSFERASE"/>
    <property type="match status" value="1"/>
</dbReference>
<comment type="caution">
    <text evidence="2">The sequence shown here is derived from an EMBL/GenBank/DDBJ whole genome shotgun (WGS) entry which is preliminary data.</text>
</comment>
<keyword evidence="3" id="KW-1185">Reference proteome</keyword>
<dbReference type="PANTHER" id="PTHR43591:SF24">
    <property type="entry name" value="2-METHOXY-6-POLYPRENYL-1,4-BENZOQUINOL METHYLASE, MITOCHONDRIAL"/>
    <property type="match status" value="1"/>
</dbReference>
<dbReference type="GO" id="GO:0008168">
    <property type="term" value="F:methyltransferase activity"/>
    <property type="evidence" value="ECO:0007669"/>
    <property type="project" value="TreeGrafter"/>
</dbReference>
<dbReference type="Pfam" id="PF13649">
    <property type="entry name" value="Methyltransf_25"/>
    <property type="match status" value="1"/>
</dbReference>
<dbReference type="InterPro" id="IPR041698">
    <property type="entry name" value="Methyltransf_25"/>
</dbReference>
<gene>
    <name evidence="2" type="ORF">ALEPTO_LOCUS9684</name>
</gene>
<evidence type="ECO:0000313" key="3">
    <source>
        <dbReference type="Proteomes" id="UP000789508"/>
    </source>
</evidence>